<accession>A0AB39V0E8</accession>
<evidence type="ECO:0000256" key="8">
    <source>
        <dbReference type="ARBA" id="ARBA00022679"/>
    </source>
</evidence>
<dbReference type="InterPro" id="IPR045520">
    <property type="entry name" value="GPAT/DHAPAT_C"/>
</dbReference>
<evidence type="ECO:0000256" key="2">
    <source>
        <dbReference type="ARBA" id="ARBA00004765"/>
    </source>
</evidence>
<dbReference type="GO" id="GO:0005886">
    <property type="term" value="C:plasma membrane"/>
    <property type="evidence" value="ECO:0007669"/>
    <property type="project" value="UniProtKB-SubCell"/>
</dbReference>
<dbReference type="RefSeq" id="WP_369602952.1">
    <property type="nucleotide sequence ID" value="NZ_CP154858.1"/>
</dbReference>
<sequence>MLSDTWTVTGPIKKFFIILLHGRNTLVQFSKPVSLQSLIEDCASPEQAQRKVARILRVHFRAVRQAVIGPDLSHRRTLVNQLIKSPPVKAAIQETASKEKIPVAKAEARALKYADEIASNISIATIRFLEILLTWVWNKIYNGVKVNGLARVKSAAEQGAVVYVPCHRSHIDYLLLSYVLYENGLSVPHIAAGINLNMPIVGGILRRGGAFFMRRSFKNNKLYAAVFNEYMHSIFTRGYPMEYFVEGGRSRTGRTLPPRAGMLLMTVRSYLRDHRKPITFVPVYIGYEKVMEARTYLGELKGKKKEKENILTLIRSIRNLRNNFGQVSLNFGEPFQLATILDDVHPDWKKETWEPDSRPEWLPHAVDRLATEIATRINNAAALNPVNMLATALHATPNQAMDERILKDQLKTLTNLLQSLPYSQDMTFPDSDPETWVEYCEGMGIVYRQKQKLGDIILMDDLNAILTTYYRNNVLHLMALPAMVACLFENNATVNRERAVWLVSATYPYVRSELFMRWSDTEVDAAIEQWIDVLIQHGLLSSEGDQLYRPLVGSREAVLLSMLAQVIIPTLERYYIAIAILRKHGSGTLTAGRLEELSTLMAERMSILYGLNAPEFFDKTLFRNFISLLKARGLLSVNEEGLLAYSEEIEEVADAARFVLDPAIRQSILTITTQAETD</sequence>
<comment type="pathway">
    <text evidence="3">Lipid metabolism.</text>
</comment>
<evidence type="ECO:0000256" key="11">
    <source>
        <dbReference type="ARBA" id="ARBA00023264"/>
    </source>
</evidence>
<dbReference type="GO" id="GO:0006631">
    <property type="term" value="P:fatty acid metabolic process"/>
    <property type="evidence" value="ECO:0007669"/>
    <property type="project" value="TreeGrafter"/>
</dbReference>
<keyword evidence="10" id="KW-0594">Phospholipid biosynthesis</keyword>
<keyword evidence="10" id="KW-0443">Lipid metabolism</keyword>
<dbReference type="InterPro" id="IPR028354">
    <property type="entry name" value="GPAT_PlsB"/>
</dbReference>
<organism evidence="15">
    <name type="scientific">Thermohahella caldifontis</name>
    <dbReference type="NCBI Taxonomy" id="3142973"/>
    <lineage>
        <taxon>Bacteria</taxon>
        <taxon>Pseudomonadati</taxon>
        <taxon>Pseudomonadota</taxon>
        <taxon>Gammaproteobacteria</taxon>
        <taxon>Oceanospirillales</taxon>
        <taxon>Hahellaceae</taxon>
        <taxon>Thermohahella</taxon>
    </lineage>
</organism>
<dbReference type="PIRSF" id="PIRSF000437">
    <property type="entry name" value="GPAT_DHAPAT"/>
    <property type="match status" value="1"/>
</dbReference>
<keyword evidence="11" id="KW-1208">Phospholipid metabolism</keyword>
<dbReference type="PIRSF" id="PIRSF500064">
    <property type="entry name" value="GPAT"/>
    <property type="match status" value="1"/>
</dbReference>
<dbReference type="PANTHER" id="PTHR12563:SF17">
    <property type="entry name" value="DIHYDROXYACETONE PHOSPHATE ACYLTRANSFERASE"/>
    <property type="match status" value="1"/>
</dbReference>
<keyword evidence="8 15" id="KW-0808">Transferase</keyword>
<feature type="domain" description="Phospholipid/glycerol acyltransferase" evidence="14">
    <location>
        <begin position="161"/>
        <end position="288"/>
    </location>
</feature>
<dbReference type="EC" id="2.3.1.15" evidence="5"/>
<evidence type="ECO:0000313" key="15">
    <source>
        <dbReference type="EMBL" id="XDT73979.1"/>
    </source>
</evidence>
<protein>
    <recommendedName>
        <fullName evidence="6">Glycerol-3-phosphate acyltransferase</fullName>
        <ecNumber evidence="5">2.3.1.15</ecNumber>
    </recommendedName>
</protein>
<comment type="catalytic activity">
    <reaction evidence="13">
        <text>sn-glycerol 3-phosphate + an acyl-CoA = a 1-acyl-sn-glycero-3-phosphate + CoA</text>
        <dbReference type="Rhea" id="RHEA:15325"/>
        <dbReference type="ChEBI" id="CHEBI:57287"/>
        <dbReference type="ChEBI" id="CHEBI:57597"/>
        <dbReference type="ChEBI" id="CHEBI:57970"/>
        <dbReference type="ChEBI" id="CHEBI:58342"/>
        <dbReference type="EC" id="2.3.1.15"/>
    </reaction>
</comment>
<proteinExistence type="inferred from homology"/>
<dbReference type="InterPro" id="IPR002123">
    <property type="entry name" value="Plipid/glycerol_acylTrfase"/>
</dbReference>
<comment type="pathway">
    <text evidence="2">Phospholipid metabolism; CDP-diacylglycerol biosynthesis; CDP-diacylglycerol from sn-glycerol 3-phosphate: step 1/3.</text>
</comment>
<evidence type="ECO:0000256" key="6">
    <source>
        <dbReference type="ARBA" id="ARBA00013432"/>
    </source>
</evidence>
<keyword evidence="12 15" id="KW-0012">Acyltransferase</keyword>
<dbReference type="Pfam" id="PF01553">
    <property type="entry name" value="Acyltransferase"/>
    <property type="match status" value="1"/>
</dbReference>
<evidence type="ECO:0000256" key="3">
    <source>
        <dbReference type="ARBA" id="ARBA00005189"/>
    </source>
</evidence>
<dbReference type="Pfam" id="PF19277">
    <property type="entry name" value="GPAT_C"/>
    <property type="match status" value="1"/>
</dbReference>
<dbReference type="GO" id="GO:0004366">
    <property type="term" value="F:glycerol-3-phosphate O-acyltransferase activity"/>
    <property type="evidence" value="ECO:0007669"/>
    <property type="project" value="UniProtKB-EC"/>
</dbReference>
<evidence type="ECO:0000256" key="13">
    <source>
        <dbReference type="ARBA" id="ARBA00048427"/>
    </source>
</evidence>
<evidence type="ECO:0000256" key="5">
    <source>
        <dbReference type="ARBA" id="ARBA00013113"/>
    </source>
</evidence>
<dbReference type="PANTHER" id="PTHR12563">
    <property type="entry name" value="GLYCEROL-3-PHOSPHATE ACYLTRANSFERASE"/>
    <property type="match status" value="1"/>
</dbReference>
<name>A0AB39V0E8_9GAMM</name>
<dbReference type="CDD" id="cd07993">
    <property type="entry name" value="LPLAT_DHAPAT-like"/>
    <property type="match status" value="1"/>
</dbReference>
<dbReference type="EMBL" id="CP154858">
    <property type="protein sequence ID" value="XDT73979.1"/>
    <property type="molecule type" value="Genomic_DNA"/>
</dbReference>
<dbReference type="KEGG" id="tcd:AAIA72_00515"/>
<keyword evidence="7" id="KW-1003">Cell membrane</keyword>
<comment type="subcellular location">
    <subcellularLocation>
        <location evidence="1">Cell membrane</location>
        <topology evidence="1">Peripheral membrane protein</topology>
        <orientation evidence="1">Cytoplasmic side</orientation>
    </subcellularLocation>
</comment>
<evidence type="ECO:0000256" key="1">
    <source>
        <dbReference type="ARBA" id="ARBA00004413"/>
    </source>
</evidence>
<dbReference type="InterPro" id="IPR022284">
    <property type="entry name" value="GPAT/DHAPAT"/>
</dbReference>
<evidence type="ECO:0000256" key="12">
    <source>
        <dbReference type="ARBA" id="ARBA00023315"/>
    </source>
</evidence>
<keyword evidence="10" id="KW-0444">Lipid biosynthesis</keyword>
<evidence type="ECO:0000256" key="4">
    <source>
        <dbReference type="ARBA" id="ARBA00007937"/>
    </source>
</evidence>
<dbReference type="AlphaFoldDB" id="A0AB39V0E8"/>
<dbReference type="SUPFAM" id="SSF69593">
    <property type="entry name" value="Glycerol-3-phosphate (1)-acyltransferase"/>
    <property type="match status" value="1"/>
</dbReference>
<keyword evidence="9" id="KW-0472">Membrane</keyword>
<evidence type="ECO:0000256" key="9">
    <source>
        <dbReference type="ARBA" id="ARBA00023136"/>
    </source>
</evidence>
<comment type="similarity">
    <text evidence="4">Belongs to the GPAT/DAPAT family.</text>
</comment>
<reference evidence="15" key="1">
    <citation type="submission" date="2024-05" db="EMBL/GenBank/DDBJ databases">
        <title>Genome sequencing of novel strain.</title>
        <authorList>
            <person name="Ganbat D."/>
            <person name="Ganbat S."/>
            <person name="Lee S.-J."/>
        </authorList>
    </citation>
    <scope>NUCLEOTIDE SEQUENCE</scope>
    <source>
        <strain evidence="15">SMD15-11</strain>
    </source>
</reference>
<evidence type="ECO:0000256" key="10">
    <source>
        <dbReference type="ARBA" id="ARBA00023209"/>
    </source>
</evidence>
<gene>
    <name evidence="15" type="primary">plsB</name>
    <name evidence="15" type="ORF">AAIA72_00515</name>
</gene>
<dbReference type="InterPro" id="IPR041728">
    <property type="entry name" value="GPAT/DHAPAT_LPLAT"/>
</dbReference>
<dbReference type="SMART" id="SM00563">
    <property type="entry name" value="PlsC"/>
    <property type="match status" value="1"/>
</dbReference>
<dbReference type="GO" id="GO:0008654">
    <property type="term" value="P:phospholipid biosynthetic process"/>
    <property type="evidence" value="ECO:0007669"/>
    <property type="project" value="UniProtKB-KW"/>
</dbReference>
<evidence type="ECO:0000256" key="7">
    <source>
        <dbReference type="ARBA" id="ARBA00022475"/>
    </source>
</evidence>
<evidence type="ECO:0000259" key="14">
    <source>
        <dbReference type="SMART" id="SM00563"/>
    </source>
</evidence>